<keyword evidence="3" id="KW-0862">Zinc</keyword>
<dbReference type="OrthoDB" id="9794455at2"/>
<dbReference type="InterPro" id="IPR017850">
    <property type="entry name" value="Alkaline_phosphatase_core_sf"/>
</dbReference>
<dbReference type="EMBL" id="MWWY01000031">
    <property type="protein sequence ID" value="OZG63732.1"/>
    <property type="molecule type" value="Genomic_DNA"/>
</dbReference>
<feature type="binding site" evidence="3">
    <location>
        <position position="516"/>
    </location>
    <ligand>
        <name>Zn(2+)</name>
        <dbReference type="ChEBI" id="CHEBI:29105"/>
        <label>2</label>
    </ligand>
</feature>
<keyword evidence="6" id="KW-0812">Transmembrane</keyword>
<feature type="region of interest" description="Disordered" evidence="5">
    <location>
        <begin position="470"/>
        <end position="516"/>
    </location>
</feature>
<evidence type="ECO:0000256" key="2">
    <source>
        <dbReference type="PIRSR" id="PIRSR601952-1"/>
    </source>
</evidence>
<feature type="binding site" evidence="3">
    <location>
        <position position="199"/>
    </location>
    <ligand>
        <name>Mg(2+)</name>
        <dbReference type="ChEBI" id="CHEBI:18420"/>
    </ligand>
</feature>
<comment type="cofactor">
    <cofactor evidence="3">
        <name>Mg(2+)</name>
        <dbReference type="ChEBI" id="CHEBI:18420"/>
    </cofactor>
    <text evidence="3">Binds 1 Mg(2+) ion.</text>
</comment>
<dbReference type="GO" id="GO:0004035">
    <property type="term" value="F:alkaline phosphatase activity"/>
    <property type="evidence" value="ECO:0007669"/>
    <property type="project" value="TreeGrafter"/>
</dbReference>
<dbReference type="SMART" id="SM00098">
    <property type="entry name" value="alkPPc"/>
    <property type="match status" value="1"/>
</dbReference>
<feature type="binding site" evidence="3">
    <location>
        <position position="201"/>
    </location>
    <ligand>
        <name>Mg(2+)</name>
        <dbReference type="ChEBI" id="CHEBI:18420"/>
    </ligand>
</feature>
<sequence>MNMKKVTKCAIAALTSVAALGALAAPAFAANGYDLNGKGVDALSVHGGAQRIAGVYGNTKAKNVILFIGDGMGDSEITVARNYLHGVNGTLKGIDTIGQAGSAPETGVGQYTTFSLGNNSGDSLMAKDKNGNLTGNKTAGVITPVTDSSASGSGWSTGTKTYNNAVDVDVKGNPQLNLIELAKAAGYATGNVTTSEIQDATPAVLESHSTERACYGPQGKWDGSDKNGDGKVDLEDAKLAGIGSCLANQLKANGGIGSISEQLLDTRADVTIGGGSKYFNQLDQNGKTLWDDAAARGFQTVKSGDVEGFKALKEANQDKPVLALLGDGNLPTKFNPSVATKYSEDKDNNPTVCTPNDKWLGNKGASLADFTNKAIELLQNNKKGAEKGYFLQVEGASIDKQDHNANACGQIGETDDLDQAIQAALAKVDLNNTLIIVTADHAHTSQIVEAQPYYALSTVLRNADGSKTTISYGTSDSPVYQDEEGNPIDNDEYKQGENGDADTDKKFDGAQGNMSHTGTQLRIAASGPGASRVDGLTDQTDNFYTIANALGLASDTDAQKALSNDAKVEVKKDKDGKYFAEATGFNGDAVLSYKLTDKASGKVVDQSNSSTPVSGVRVATTQTTTIALPADFTPAEGANYTFTVNGNQSGKAVAVDFAGAKASSNENPNKGDNGKTDEKGNQTVAGGEVKKPVAPNTGAAVLGTVMLALALVAAGLCIKFAKARR</sequence>
<evidence type="ECO:0000313" key="9">
    <source>
        <dbReference type="Proteomes" id="UP000216074"/>
    </source>
</evidence>
<feature type="compositionally biased region" description="Basic and acidic residues" evidence="5">
    <location>
        <begin position="491"/>
        <end position="508"/>
    </location>
</feature>
<feature type="binding site" evidence="3">
    <location>
        <position position="403"/>
    </location>
    <ligand>
        <name>Zn(2+)</name>
        <dbReference type="ChEBI" id="CHEBI:29105"/>
        <label>2</label>
    </ligand>
</feature>
<feature type="binding site" evidence="3">
    <location>
        <position position="441"/>
    </location>
    <ligand>
        <name>Zn(2+)</name>
        <dbReference type="ChEBI" id="CHEBI:29105"/>
        <label>2</label>
    </ligand>
</feature>
<keyword evidence="6" id="KW-1133">Transmembrane helix</keyword>
<dbReference type="SUPFAM" id="SSF53649">
    <property type="entry name" value="Alkaline phosphatase-like"/>
    <property type="match status" value="1"/>
</dbReference>
<evidence type="ECO:0000256" key="6">
    <source>
        <dbReference type="SAM" id="Phobius"/>
    </source>
</evidence>
<organism evidence="8 9">
    <name type="scientific">Bifidobacterium hapali</name>
    <dbReference type="NCBI Taxonomy" id="1630172"/>
    <lineage>
        <taxon>Bacteria</taxon>
        <taxon>Bacillati</taxon>
        <taxon>Actinomycetota</taxon>
        <taxon>Actinomycetes</taxon>
        <taxon>Bifidobacteriales</taxon>
        <taxon>Bifidobacteriaceae</taxon>
        <taxon>Bifidobacterium</taxon>
    </lineage>
</organism>
<feature type="active site" description="Phosphoserine intermediate" evidence="2">
    <location>
        <position position="148"/>
    </location>
</feature>
<keyword evidence="4" id="KW-1015">Disulfide bond</keyword>
<evidence type="ECO:0000256" key="5">
    <source>
        <dbReference type="SAM" id="MobiDB-lite"/>
    </source>
</evidence>
<feature type="chain" id="PRO_5012605000" evidence="7">
    <location>
        <begin position="30"/>
        <end position="725"/>
    </location>
</feature>
<gene>
    <name evidence="8" type="ORF">BHAP_1641</name>
</gene>
<dbReference type="Pfam" id="PF00245">
    <property type="entry name" value="Alk_phosphatase"/>
    <property type="match status" value="1"/>
</dbReference>
<feature type="binding site" evidence="3">
    <location>
        <position position="399"/>
    </location>
    <ligand>
        <name>Zn(2+)</name>
        <dbReference type="ChEBI" id="CHEBI:29105"/>
        <label>2</label>
    </ligand>
</feature>
<dbReference type="InterPro" id="IPR001952">
    <property type="entry name" value="Alkaline_phosphatase"/>
</dbReference>
<feature type="binding site" evidence="3">
    <location>
        <position position="70"/>
    </location>
    <ligand>
        <name>Mg(2+)</name>
        <dbReference type="ChEBI" id="CHEBI:18420"/>
    </ligand>
</feature>
<comment type="caution">
    <text evidence="8">The sequence shown here is derived from an EMBL/GenBank/DDBJ whole genome shotgun (WGS) entry which is preliminary data.</text>
</comment>
<dbReference type="GO" id="GO:0046872">
    <property type="term" value="F:metal ion binding"/>
    <property type="evidence" value="ECO:0007669"/>
    <property type="project" value="UniProtKB-KW"/>
</dbReference>
<dbReference type="NCBIfam" id="NF007810">
    <property type="entry name" value="PRK10518.1"/>
    <property type="match status" value="1"/>
</dbReference>
<dbReference type="PANTHER" id="PTHR11596:SF5">
    <property type="entry name" value="ALKALINE PHOSPHATASE"/>
    <property type="match status" value="1"/>
</dbReference>
<dbReference type="CDD" id="cd16012">
    <property type="entry name" value="ALP"/>
    <property type="match status" value="1"/>
</dbReference>
<evidence type="ECO:0000313" key="8">
    <source>
        <dbReference type="EMBL" id="OZG63732.1"/>
    </source>
</evidence>
<dbReference type="RefSeq" id="WP_094730233.1">
    <property type="nucleotide sequence ID" value="NZ_MWWY01000031.1"/>
</dbReference>
<keyword evidence="7" id="KW-0732">Signal</keyword>
<feature type="region of interest" description="Disordered" evidence="5">
    <location>
        <begin position="661"/>
        <end position="693"/>
    </location>
</feature>
<evidence type="ECO:0000256" key="7">
    <source>
        <dbReference type="SAM" id="SignalP"/>
    </source>
</evidence>
<comment type="cofactor">
    <cofactor evidence="3">
        <name>Zn(2+)</name>
        <dbReference type="ChEBI" id="CHEBI:29105"/>
    </cofactor>
    <text evidence="3">Binds 2 Zn(2+) ions.</text>
</comment>
<dbReference type="PANTHER" id="PTHR11596">
    <property type="entry name" value="ALKALINE PHOSPHATASE"/>
    <property type="match status" value="1"/>
</dbReference>
<feature type="binding site" evidence="3">
    <location>
        <position position="394"/>
    </location>
    <ligand>
        <name>Mg(2+)</name>
        <dbReference type="ChEBI" id="CHEBI:18420"/>
    </ligand>
</feature>
<evidence type="ECO:0000256" key="3">
    <source>
        <dbReference type="PIRSR" id="PIRSR601952-2"/>
    </source>
</evidence>
<feature type="signal peptide" evidence="7">
    <location>
        <begin position="1"/>
        <end position="29"/>
    </location>
</feature>
<dbReference type="Proteomes" id="UP000216074">
    <property type="component" value="Unassembled WGS sequence"/>
</dbReference>
<evidence type="ECO:0000256" key="4">
    <source>
        <dbReference type="PIRSR" id="PIRSR601952-3"/>
    </source>
</evidence>
<dbReference type="Gene3D" id="3.40.720.10">
    <property type="entry name" value="Alkaline Phosphatase, subunit A"/>
    <property type="match status" value="1"/>
</dbReference>
<feature type="binding site" evidence="3">
    <location>
        <position position="70"/>
    </location>
    <ligand>
        <name>Zn(2+)</name>
        <dbReference type="ChEBI" id="CHEBI:29105"/>
        <label>2</label>
    </ligand>
</feature>
<name>A0A261FX40_9BIFI</name>
<keyword evidence="3" id="KW-0479">Metal-binding</keyword>
<feature type="binding site" evidence="3">
    <location>
        <position position="440"/>
    </location>
    <ligand>
        <name>Zn(2+)</name>
        <dbReference type="ChEBI" id="CHEBI:29105"/>
        <label>2</label>
    </ligand>
</feature>
<keyword evidence="9" id="KW-1185">Reference proteome</keyword>
<keyword evidence="3" id="KW-0460">Magnesium</keyword>
<reference evidence="8 9" key="1">
    <citation type="journal article" date="2017" name="BMC Genomics">
        <title>Comparative genomic and phylogenomic analyses of the Bifidobacteriaceae family.</title>
        <authorList>
            <person name="Lugli G.A."/>
            <person name="Milani C."/>
            <person name="Turroni F."/>
            <person name="Duranti S."/>
            <person name="Mancabelli L."/>
            <person name="Mangifesta M."/>
            <person name="Ferrario C."/>
            <person name="Modesto M."/>
            <person name="Mattarelli P."/>
            <person name="Jiri K."/>
            <person name="van Sinderen D."/>
            <person name="Ventura M."/>
        </authorList>
    </citation>
    <scope>NUCLEOTIDE SEQUENCE [LARGE SCALE GENOMIC DNA]</scope>
    <source>
        <strain evidence="8 9">DSM 100202</strain>
    </source>
</reference>
<evidence type="ECO:0000256" key="1">
    <source>
        <dbReference type="ARBA" id="ARBA00022553"/>
    </source>
</evidence>
<proteinExistence type="predicted"/>
<accession>A0A261FX40</accession>
<dbReference type="AlphaFoldDB" id="A0A261FX40"/>
<feature type="disulfide bond" evidence="4">
    <location>
        <begin position="214"/>
        <end position="245"/>
    </location>
</feature>
<protein>
    <submittedName>
        <fullName evidence="8">Alkaline phosphatase</fullName>
    </submittedName>
</protein>
<keyword evidence="1" id="KW-0597">Phosphoprotein</keyword>
<keyword evidence="6" id="KW-0472">Membrane</keyword>
<feature type="compositionally biased region" description="Acidic residues" evidence="5">
    <location>
        <begin position="481"/>
        <end position="490"/>
    </location>
</feature>
<feature type="transmembrane region" description="Helical" evidence="6">
    <location>
        <begin position="699"/>
        <end position="721"/>
    </location>
</feature>